<name>A0ACB9SG23_9MYRT</name>
<comment type="caution">
    <text evidence="1">The sequence shown here is derived from an EMBL/GenBank/DDBJ whole genome shotgun (WGS) entry which is preliminary data.</text>
</comment>
<proteinExistence type="predicted"/>
<dbReference type="EMBL" id="CM042880">
    <property type="protein sequence ID" value="KAI4389001.1"/>
    <property type="molecule type" value="Genomic_DNA"/>
</dbReference>
<dbReference type="Proteomes" id="UP001057402">
    <property type="component" value="Chromosome 1"/>
</dbReference>
<evidence type="ECO:0000313" key="2">
    <source>
        <dbReference type="Proteomes" id="UP001057402"/>
    </source>
</evidence>
<protein>
    <submittedName>
        <fullName evidence="1">Uncharacterized protein</fullName>
    </submittedName>
</protein>
<reference evidence="2" key="1">
    <citation type="journal article" date="2023" name="Front. Plant Sci.">
        <title>Chromosomal-level genome assembly of Melastoma candidum provides insights into trichome evolution.</title>
        <authorList>
            <person name="Zhong Y."/>
            <person name="Wu W."/>
            <person name="Sun C."/>
            <person name="Zou P."/>
            <person name="Liu Y."/>
            <person name="Dai S."/>
            <person name="Zhou R."/>
        </authorList>
    </citation>
    <scope>NUCLEOTIDE SEQUENCE [LARGE SCALE GENOMIC DNA]</scope>
</reference>
<keyword evidence="2" id="KW-1185">Reference proteome</keyword>
<gene>
    <name evidence="1" type="ORF">MLD38_001272</name>
</gene>
<organism evidence="1 2">
    <name type="scientific">Melastoma candidum</name>
    <dbReference type="NCBI Taxonomy" id="119954"/>
    <lineage>
        <taxon>Eukaryota</taxon>
        <taxon>Viridiplantae</taxon>
        <taxon>Streptophyta</taxon>
        <taxon>Embryophyta</taxon>
        <taxon>Tracheophyta</taxon>
        <taxon>Spermatophyta</taxon>
        <taxon>Magnoliopsida</taxon>
        <taxon>eudicotyledons</taxon>
        <taxon>Gunneridae</taxon>
        <taxon>Pentapetalae</taxon>
        <taxon>rosids</taxon>
        <taxon>malvids</taxon>
        <taxon>Myrtales</taxon>
        <taxon>Melastomataceae</taxon>
        <taxon>Melastomatoideae</taxon>
        <taxon>Melastomateae</taxon>
        <taxon>Melastoma</taxon>
    </lineage>
</organism>
<evidence type="ECO:0000313" key="1">
    <source>
        <dbReference type="EMBL" id="KAI4389001.1"/>
    </source>
</evidence>
<accession>A0ACB9SG23</accession>
<sequence>MMIPLFLLLNLISTLTRLPISESSSVHPTDVVLVGSVLCDTTTNCLPQYHGHPQPSQFISGATVSIHCEDSSSGASGLDKKARTDSRGRFKFRLPDDVAKVVLKRGDSGVCSVKLVGSGDPKCSIPSLGSSSIFHRLKSTRHGHSSRFSSGVLSFKPTSSLCGGKRMTNFFFPPVPGVTPPPLTPPIPGLTPPPLIPPIPGFTPPPPLIPLPPIPGLTPPPSPLIPLPPIPGFTPPPPPPLIHLPPIPGFTPPPSPPPSFPIPFPPVSPFPPIPGFTHPPPPPPPPPVFPFPPLPFLPPPSPPGGPPASIAG</sequence>